<comment type="subunit">
    <text evidence="8">Component of the translation initiation factor 2B (eIF2B) complex which is a heterodecamer of two sets of five different subunits: alpha, beta, gamma, delta and epsilon. Subunits alpha, beta and delta comprise a regulatory subcomplex and subunits epsilon and gamma comprise a catalytic subcomplex. Within the complex, the hexameric regulatory complex resides at the center, with the two heterodimeric catalytic subcomplexes bound on opposite sides.</text>
</comment>
<dbReference type="AlphaFoldDB" id="A0A1R2BNM5"/>
<organism evidence="10 11">
    <name type="scientific">Stentor coeruleus</name>
    <dbReference type="NCBI Taxonomy" id="5963"/>
    <lineage>
        <taxon>Eukaryota</taxon>
        <taxon>Sar</taxon>
        <taxon>Alveolata</taxon>
        <taxon>Ciliophora</taxon>
        <taxon>Postciliodesmatophora</taxon>
        <taxon>Heterotrichea</taxon>
        <taxon>Heterotrichida</taxon>
        <taxon>Stentoridae</taxon>
        <taxon>Stentor</taxon>
    </lineage>
</organism>
<feature type="domain" description="EIF2B subunit epsilon/gamma LbH" evidence="9">
    <location>
        <begin position="280"/>
        <end position="352"/>
    </location>
</feature>
<evidence type="ECO:0000256" key="2">
    <source>
        <dbReference type="ARBA" id="ARBA00007878"/>
    </source>
</evidence>
<evidence type="ECO:0000256" key="7">
    <source>
        <dbReference type="ARBA" id="ARBA00044229"/>
    </source>
</evidence>
<dbReference type="PANTHER" id="PTHR45989:SF1">
    <property type="entry name" value="TRANSLATION INITIATION FACTOR EIF-2B SUBUNIT GAMMA"/>
    <property type="match status" value="1"/>
</dbReference>
<sequence length="376" mass="42857">MLERSEYKFQRPILIVTQHEYQKKLEKCLETRYRSLCENNFHVIGVPEDYPGTMGSLRYLFHNSYIPKKINDILIVSGDLLLDFSVLPSFIDNFRVNETGCSIMAHIGKASTDDMQIFALNQDRIIQIFEWIDVEDGFKLPVKLLQKFPRMRLRNNLIQNYCYLFTTSVLENILEDVRTENMYKIKEDLIPFLLKRQSAFNATASIYIVPENLFSMRVHDIKSYLQVSMLCCTPLTGKEKSGQSVKPLPLVLLSTENTPRNILISYYRAGSGQIPAEFKQVTNDSIIQEDFKIGEKTSIVKSVIGKNTRIGSKCKITGSIIMDNVIIEDEVNINNSIIGPQVSIGTKCKILNSQMAFGSTAQPSTVLKEDIRLSII</sequence>
<dbReference type="GO" id="GO:0005851">
    <property type="term" value="C:eukaryotic translation initiation factor 2B complex"/>
    <property type="evidence" value="ECO:0007669"/>
    <property type="project" value="TreeGrafter"/>
</dbReference>
<dbReference type="GO" id="GO:0003743">
    <property type="term" value="F:translation initiation factor activity"/>
    <property type="evidence" value="ECO:0007669"/>
    <property type="project" value="UniProtKB-KW"/>
</dbReference>
<dbReference type="GO" id="GO:0005829">
    <property type="term" value="C:cytosol"/>
    <property type="evidence" value="ECO:0007669"/>
    <property type="project" value="UniProtKB-SubCell"/>
</dbReference>
<dbReference type="Pfam" id="PF25084">
    <property type="entry name" value="LbH_EIF2B"/>
    <property type="match status" value="1"/>
</dbReference>
<keyword evidence="4" id="KW-0396">Initiation factor</keyword>
<evidence type="ECO:0000259" key="9">
    <source>
        <dbReference type="Pfam" id="PF25084"/>
    </source>
</evidence>
<dbReference type="GO" id="GO:0005085">
    <property type="term" value="F:guanyl-nucleotide exchange factor activity"/>
    <property type="evidence" value="ECO:0007669"/>
    <property type="project" value="TreeGrafter"/>
</dbReference>
<evidence type="ECO:0000256" key="3">
    <source>
        <dbReference type="ARBA" id="ARBA00022490"/>
    </source>
</evidence>
<reference evidence="10 11" key="1">
    <citation type="submission" date="2016-11" db="EMBL/GenBank/DDBJ databases">
        <title>The macronuclear genome of Stentor coeruleus: a giant cell with tiny introns.</title>
        <authorList>
            <person name="Slabodnick M."/>
            <person name="Ruby J.G."/>
            <person name="Reiff S.B."/>
            <person name="Swart E.C."/>
            <person name="Gosai S."/>
            <person name="Prabakaran S."/>
            <person name="Witkowska E."/>
            <person name="Larue G.E."/>
            <person name="Fisher S."/>
            <person name="Freeman R.M."/>
            <person name="Gunawardena J."/>
            <person name="Chu W."/>
            <person name="Stover N.A."/>
            <person name="Gregory B.D."/>
            <person name="Nowacki M."/>
            <person name="Derisi J."/>
            <person name="Roy S.W."/>
            <person name="Marshall W.F."/>
            <person name="Sood P."/>
        </authorList>
    </citation>
    <scope>NUCLEOTIDE SEQUENCE [LARGE SCALE GENOMIC DNA]</scope>
    <source>
        <strain evidence="10">WM001</strain>
    </source>
</reference>
<keyword evidence="5" id="KW-0648">Protein biosynthesis</keyword>
<evidence type="ECO:0000256" key="5">
    <source>
        <dbReference type="ARBA" id="ARBA00022917"/>
    </source>
</evidence>
<dbReference type="SUPFAM" id="SSF53448">
    <property type="entry name" value="Nucleotide-diphospho-sugar transferases"/>
    <property type="match status" value="1"/>
</dbReference>
<accession>A0A1R2BNM5</accession>
<dbReference type="InterPro" id="IPR051960">
    <property type="entry name" value="eIF2B_gamma"/>
</dbReference>
<dbReference type="PANTHER" id="PTHR45989">
    <property type="entry name" value="TRANSLATION INITIATION FACTOR EIF-2B SUBUNIT GAMMA"/>
    <property type="match status" value="1"/>
</dbReference>
<dbReference type="OrthoDB" id="10250549at2759"/>
<evidence type="ECO:0000256" key="1">
    <source>
        <dbReference type="ARBA" id="ARBA00004514"/>
    </source>
</evidence>
<dbReference type="EMBL" id="MPUH01000525">
    <property type="protein sequence ID" value="OMJ78356.1"/>
    <property type="molecule type" value="Genomic_DNA"/>
</dbReference>
<comment type="caution">
    <text evidence="10">The sequence shown here is derived from an EMBL/GenBank/DDBJ whole genome shotgun (WGS) entry which is preliminary data.</text>
</comment>
<evidence type="ECO:0000256" key="6">
    <source>
        <dbReference type="ARBA" id="ARBA00044196"/>
    </source>
</evidence>
<dbReference type="Proteomes" id="UP000187209">
    <property type="component" value="Unassembled WGS sequence"/>
</dbReference>
<comment type="subcellular location">
    <subcellularLocation>
        <location evidence="1">Cytoplasm</location>
        <location evidence="1">Cytosol</location>
    </subcellularLocation>
</comment>
<evidence type="ECO:0000256" key="8">
    <source>
        <dbReference type="ARBA" id="ARBA00046432"/>
    </source>
</evidence>
<comment type="similarity">
    <text evidence="2">Belongs to the eIF-2B gamma/epsilon subunits family.</text>
</comment>
<keyword evidence="11" id="KW-1185">Reference proteome</keyword>
<keyword evidence="3" id="KW-0963">Cytoplasm</keyword>
<dbReference type="GO" id="GO:0002183">
    <property type="term" value="P:cytoplasmic translational initiation"/>
    <property type="evidence" value="ECO:0007669"/>
    <property type="project" value="TreeGrafter"/>
</dbReference>
<dbReference type="Gene3D" id="2.160.10.10">
    <property type="entry name" value="Hexapeptide repeat proteins"/>
    <property type="match status" value="1"/>
</dbReference>
<dbReference type="InterPro" id="IPR056764">
    <property type="entry name" value="LbH_EIF2B3/5"/>
</dbReference>
<name>A0A1R2BNM5_9CILI</name>
<evidence type="ECO:0000313" key="10">
    <source>
        <dbReference type="EMBL" id="OMJ78356.1"/>
    </source>
</evidence>
<dbReference type="Gene3D" id="3.90.550.10">
    <property type="entry name" value="Spore Coat Polysaccharide Biosynthesis Protein SpsA, Chain A"/>
    <property type="match status" value="1"/>
</dbReference>
<proteinExistence type="inferred from homology"/>
<protein>
    <recommendedName>
        <fullName evidence="6">Translation initiation factor eIF2B subunit gamma</fullName>
    </recommendedName>
    <alternativeName>
        <fullName evidence="7">eIF2B GDP-GTP exchange factor subunit gamma</fullName>
    </alternativeName>
</protein>
<evidence type="ECO:0000313" key="11">
    <source>
        <dbReference type="Proteomes" id="UP000187209"/>
    </source>
</evidence>
<evidence type="ECO:0000256" key="4">
    <source>
        <dbReference type="ARBA" id="ARBA00022540"/>
    </source>
</evidence>
<gene>
    <name evidence="10" type="ORF">SteCoe_21836</name>
</gene>
<dbReference type="InterPro" id="IPR029044">
    <property type="entry name" value="Nucleotide-diphossugar_trans"/>
</dbReference>